<organism evidence="1 2">
    <name type="scientific">Algibacter aquimarinus</name>
    <dbReference type="NCBI Taxonomy" id="1136748"/>
    <lineage>
        <taxon>Bacteria</taxon>
        <taxon>Pseudomonadati</taxon>
        <taxon>Bacteroidota</taxon>
        <taxon>Flavobacteriia</taxon>
        <taxon>Flavobacteriales</taxon>
        <taxon>Flavobacteriaceae</taxon>
        <taxon>Algibacter</taxon>
    </lineage>
</organism>
<dbReference type="Gene3D" id="3.40.50.1820">
    <property type="entry name" value="alpha/beta hydrolase"/>
    <property type="match status" value="1"/>
</dbReference>
<sequence length="371" mass="42833">MATSIFQAQVKYETIQSSKLGEERQIKIQLPRGYNTNEDKSYPLFIVFDGDYLFEAVAGNVDYYSYWEDMPESIVVGINQIDTRFDDCMYSEQNSLPIETGAAFFEFIGMELIPYLERTYRTVDFRVAVGHGETANFINYFMLKSNPLFKSYVVISPELAPNMLDYIPEQLTNTQSKLFYYLANTNNDPSSIKKMTTALNADASSIENENLFYDFDSFEGPSHYSVPTHAIPNAIEGIFQVFQPISKKEYKETILELEISPVVYLEEKYQTIYDLFGIDKQILINDFKAISAAIEKNEAFEYYEHLGKIARKQYPETLLGLYYIARFYEETGEPKKAMRTYQSAYTLKEIAGITKDLVLEKADLIKEDFGY</sequence>
<dbReference type="EMBL" id="BAABJK010000004">
    <property type="protein sequence ID" value="GAA4966297.1"/>
    <property type="molecule type" value="Genomic_DNA"/>
</dbReference>
<dbReference type="Proteomes" id="UP001501692">
    <property type="component" value="Unassembled WGS sequence"/>
</dbReference>
<dbReference type="InterPro" id="IPR029058">
    <property type="entry name" value="AB_hydrolase_fold"/>
</dbReference>
<keyword evidence="1" id="KW-0378">Hydrolase</keyword>
<keyword evidence="2" id="KW-1185">Reference proteome</keyword>
<gene>
    <name evidence="1" type="ORF">GCM10023315_14420</name>
</gene>
<dbReference type="PANTHER" id="PTHR48098">
    <property type="entry name" value="ENTEROCHELIN ESTERASE-RELATED"/>
    <property type="match status" value="1"/>
</dbReference>
<dbReference type="InterPro" id="IPR011990">
    <property type="entry name" value="TPR-like_helical_dom_sf"/>
</dbReference>
<dbReference type="Gene3D" id="1.25.40.10">
    <property type="entry name" value="Tetratricopeptide repeat domain"/>
    <property type="match status" value="1"/>
</dbReference>
<dbReference type="InterPro" id="IPR000801">
    <property type="entry name" value="Esterase-like"/>
</dbReference>
<accession>A0ABP9HBA9</accession>
<dbReference type="GO" id="GO:0016787">
    <property type="term" value="F:hydrolase activity"/>
    <property type="evidence" value="ECO:0007669"/>
    <property type="project" value="UniProtKB-KW"/>
</dbReference>
<dbReference type="SUPFAM" id="SSF53474">
    <property type="entry name" value="alpha/beta-Hydrolases"/>
    <property type="match status" value="1"/>
</dbReference>
<dbReference type="InterPro" id="IPR050583">
    <property type="entry name" value="Mycobacterial_A85_antigen"/>
</dbReference>
<protein>
    <submittedName>
        <fullName evidence="1">Alpha/beta hydrolase-fold protein</fullName>
    </submittedName>
</protein>
<proteinExistence type="predicted"/>
<comment type="caution">
    <text evidence="1">The sequence shown here is derived from an EMBL/GenBank/DDBJ whole genome shotgun (WGS) entry which is preliminary data.</text>
</comment>
<evidence type="ECO:0000313" key="2">
    <source>
        <dbReference type="Proteomes" id="UP001501692"/>
    </source>
</evidence>
<evidence type="ECO:0000313" key="1">
    <source>
        <dbReference type="EMBL" id="GAA4966297.1"/>
    </source>
</evidence>
<name>A0ABP9HBA9_9FLAO</name>
<dbReference type="Pfam" id="PF00756">
    <property type="entry name" value="Esterase"/>
    <property type="match status" value="1"/>
</dbReference>
<dbReference type="PANTHER" id="PTHR48098:SF6">
    <property type="entry name" value="FERRI-BACILLIBACTIN ESTERASE BESA"/>
    <property type="match status" value="1"/>
</dbReference>
<reference evidence="2" key="1">
    <citation type="journal article" date="2019" name="Int. J. Syst. Evol. Microbiol.">
        <title>The Global Catalogue of Microorganisms (GCM) 10K type strain sequencing project: providing services to taxonomists for standard genome sequencing and annotation.</title>
        <authorList>
            <consortium name="The Broad Institute Genomics Platform"/>
            <consortium name="The Broad Institute Genome Sequencing Center for Infectious Disease"/>
            <person name="Wu L."/>
            <person name="Ma J."/>
        </authorList>
    </citation>
    <scope>NUCLEOTIDE SEQUENCE [LARGE SCALE GENOMIC DNA]</scope>
    <source>
        <strain evidence="2">JCM 18287</strain>
    </source>
</reference>